<organism evidence="5 6">
    <name type="scientific">Rheinheimera tilapiae</name>
    <dbReference type="NCBI Taxonomy" id="875043"/>
    <lineage>
        <taxon>Bacteria</taxon>
        <taxon>Pseudomonadati</taxon>
        <taxon>Pseudomonadota</taxon>
        <taxon>Gammaproteobacteria</taxon>
        <taxon>Chromatiales</taxon>
        <taxon>Chromatiaceae</taxon>
        <taxon>Rheinheimera</taxon>
    </lineage>
</organism>
<keyword evidence="2" id="KW-0604">Photosystem II</keyword>
<evidence type="ECO:0000313" key="5">
    <source>
        <dbReference type="EMBL" id="MFC0048676.1"/>
    </source>
</evidence>
<dbReference type="InterPro" id="IPR015943">
    <property type="entry name" value="WD40/YVTN_repeat-like_dom_sf"/>
</dbReference>
<dbReference type="CDD" id="cd15482">
    <property type="entry name" value="Sialidase_non-viral"/>
    <property type="match status" value="1"/>
</dbReference>
<gene>
    <name evidence="5" type="ORF">ACFFJP_10285</name>
</gene>
<evidence type="ECO:0000256" key="3">
    <source>
        <dbReference type="SAM" id="SignalP"/>
    </source>
</evidence>
<accession>A0ABV6BCT1</accession>
<dbReference type="Proteomes" id="UP001589813">
    <property type="component" value="Unassembled WGS sequence"/>
</dbReference>
<dbReference type="PANTHER" id="PTHR47199:SF2">
    <property type="entry name" value="PHOTOSYSTEM II STABILITY_ASSEMBLY FACTOR HCF136, CHLOROPLASTIC"/>
    <property type="match status" value="1"/>
</dbReference>
<evidence type="ECO:0000259" key="4">
    <source>
        <dbReference type="Pfam" id="PF14870"/>
    </source>
</evidence>
<evidence type="ECO:0000256" key="1">
    <source>
        <dbReference type="ARBA" id="ARBA00022531"/>
    </source>
</evidence>
<sequence>MKFKFLSGLSLICTLWPALAETSIKPQSAYLLPHAEKSVLTDLVRVSADMLVAAGERGHILLSSDGKSWQQSPTPLQSSLNSVYFVNPNHGWAVGHDASIIASTDGGKSWQLQQFLPELDKPLFDVFFTDEQHGFAVGAYGLFYRTKDGGQSWQQEFHAELANADDQAMLAELKDSDPEGYQAELSSVLPHINRVFANKERLVMVGEAGFWAVSTDGGTSWQRQPEFYNGSLFSVSQSAQNTLFAVGLRGNAFRSSDNGQSWQQIALSSPATLNSVVAADGLVWLFGNSGVIFKSQDDGQSFQLIPQTEGKAVLNGITVGKDLVLATEVGIKTVQQVVSQ</sequence>
<dbReference type="PANTHER" id="PTHR47199">
    <property type="entry name" value="PHOTOSYSTEM II STABILITY/ASSEMBLY FACTOR HCF136, CHLOROPLASTIC"/>
    <property type="match status" value="1"/>
</dbReference>
<dbReference type="SUPFAM" id="SSF110296">
    <property type="entry name" value="Oligoxyloglucan reducing end-specific cellobiohydrolase"/>
    <property type="match status" value="1"/>
</dbReference>
<keyword evidence="6" id="KW-1185">Reference proteome</keyword>
<dbReference type="InterPro" id="IPR028203">
    <property type="entry name" value="PSII_CF48-like_dom"/>
</dbReference>
<dbReference type="RefSeq" id="WP_377243081.1">
    <property type="nucleotide sequence ID" value="NZ_JBHLXP010000001.1"/>
</dbReference>
<feature type="signal peptide" evidence="3">
    <location>
        <begin position="1"/>
        <end position="20"/>
    </location>
</feature>
<reference evidence="5 6" key="1">
    <citation type="submission" date="2024-09" db="EMBL/GenBank/DDBJ databases">
        <authorList>
            <person name="Sun Q."/>
            <person name="Mori K."/>
        </authorList>
    </citation>
    <scope>NUCLEOTIDE SEQUENCE [LARGE SCALE GENOMIC DNA]</scope>
    <source>
        <strain evidence="5 6">KCTC 23315</strain>
    </source>
</reference>
<keyword evidence="3" id="KW-0732">Signal</keyword>
<feature type="domain" description="Photosynthesis system II assembly factor Ycf48/Hcf136-like" evidence="4">
    <location>
        <begin position="119"/>
        <end position="182"/>
    </location>
</feature>
<evidence type="ECO:0000313" key="6">
    <source>
        <dbReference type="Proteomes" id="UP001589813"/>
    </source>
</evidence>
<keyword evidence="1" id="KW-0602">Photosynthesis</keyword>
<comment type="caution">
    <text evidence="5">The sequence shown here is derived from an EMBL/GenBank/DDBJ whole genome shotgun (WGS) entry which is preliminary data.</text>
</comment>
<proteinExistence type="predicted"/>
<dbReference type="Gene3D" id="2.130.10.10">
    <property type="entry name" value="YVTN repeat-like/Quinoprotein amine dehydrogenase"/>
    <property type="match status" value="2"/>
</dbReference>
<feature type="chain" id="PRO_5047459459" evidence="3">
    <location>
        <begin position="21"/>
        <end position="340"/>
    </location>
</feature>
<protein>
    <submittedName>
        <fullName evidence="5">WD40/YVTN/BNR-like repeat-containing protein</fullName>
    </submittedName>
</protein>
<dbReference type="EMBL" id="JBHLXP010000001">
    <property type="protein sequence ID" value="MFC0048676.1"/>
    <property type="molecule type" value="Genomic_DNA"/>
</dbReference>
<feature type="domain" description="Photosynthesis system II assembly factor Ycf48/Hcf136-like" evidence="4">
    <location>
        <begin position="66"/>
        <end position="114"/>
    </location>
</feature>
<evidence type="ECO:0000256" key="2">
    <source>
        <dbReference type="ARBA" id="ARBA00023276"/>
    </source>
</evidence>
<name>A0ABV6BCT1_9GAMM</name>
<dbReference type="Pfam" id="PF14870">
    <property type="entry name" value="PSII_BNR"/>
    <property type="match status" value="2"/>
</dbReference>